<accession>A0A7N1A0Q3</accession>
<dbReference type="Gramene" id="Kaladp0068s0011.1.v1.1">
    <property type="protein sequence ID" value="Kaladp0068s0011.1.v1.1"/>
    <property type="gene ID" value="Kaladp0068s0011.v1.1"/>
</dbReference>
<dbReference type="AlphaFoldDB" id="A0A7N1A0Q3"/>
<sequence length="36" mass="4077">MGGGRWLIKIVMGGRWMWFVCILGVKLSGRLISQVK</sequence>
<organism evidence="1 2">
    <name type="scientific">Kalanchoe fedtschenkoi</name>
    <name type="common">Lavender scallops</name>
    <name type="synonym">South American air plant</name>
    <dbReference type="NCBI Taxonomy" id="63787"/>
    <lineage>
        <taxon>Eukaryota</taxon>
        <taxon>Viridiplantae</taxon>
        <taxon>Streptophyta</taxon>
        <taxon>Embryophyta</taxon>
        <taxon>Tracheophyta</taxon>
        <taxon>Spermatophyta</taxon>
        <taxon>Magnoliopsida</taxon>
        <taxon>eudicotyledons</taxon>
        <taxon>Gunneridae</taxon>
        <taxon>Pentapetalae</taxon>
        <taxon>Saxifragales</taxon>
        <taxon>Crassulaceae</taxon>
        <taxon>Kalanchoe</taxon>
    </lineage>
</organism>
<proteinExistence type="predicted"/>
<evidence type="ECO:0000313" key="2">
    <source>
        <dbReference type="Proteomes" id="UP000594263"/>
    </source>
</evidence>
<protein>
    <submittedName>
        <fullName evidence="1">Uncharacterized protein</fullName>
    </submittedName>
</protein>
<dbReference type="EnsemblPlants" id="Kaladp0068s0011.1.v1.1">
    <property type="protein sequence ID" value="Kaladp0068s0011.1.v1.1"/>
    <property type="gene ID" value="Kaladp0068s0011.v1.1"/>
</dbReference>
<name>A0A7N1A0Q3_KALFE</name>
<reference evidence="1" key="1">
    <citation type="submission" date="2021-01" db="UniProtKB">
        <authorList>
            <consortium name="EnsemblPlants"/>
        </authorList>
    </citation>
    <scope>IDENTIFICATION</scope>
</reference>
<keyword evidence="2" id="KW-1185">Reference proteome</keyword>
<evidence type="ECO:0000313" key="1">
    <source>
        <dbReference type="EnsemblPlants" id="Kaladp0068s0011.1.v1.1"/>
    </source>
</evidence>
<dbReference type="Proteomes" id="UP000594263">
    <property type="component" value="Unplaced"/>
</dbReference>